<dbReference type="InterPro" id="IPR016032">
    <property type="entry name" value="Sig_transdc_resp-reg_C-effctor"/>
</dbReference>
<keyword evidence="5" id="KW-1185">Reference proteome</keyword>
<proteinExistence type="predicted"/>
<dbReference type="InterPro" id="IPR015943">
    <property type="entry name" value="WD40/YVTN_repeat-like_dom_sf"/>
</dbReference>
<dbReference type="PANTHER" id="PTHR43547">
    <property type="entry name" value="TWO-COMPONENT HISTIDINE KINASE"/>
    <property type="match status" value="1"/>
</dbReference>
<gene>
    <name evidence="4" type="ORF">GO495_10950</name>
</gene>
<dbReference type="PANTHER" id="PTHR43547:SF2">
    <property type="entry name" value="HYBRID SIGNAL TRANSDUCTION HISTIDINE KINASE C"/>
    <property type="match status" value="1"/>
</dbReference>
<feature type="transmembrane region" description="Helical" evidence="2">
    <location>
        <begin position="762"/>
        <end position="781"/>
    </location>
</feature>
<dbReference type="Gene3D" id="2.60.40.10">
    <property type="entry name" value="Immunoglobulins"/>
    <property type="match status" value="1"/>
</dbReference>
<feature type="domain" description="HTH luxR-type" evidence="3">
    <location>
        <begin position="910"/>
        <end position="967"/>
    </location>
</feature>
<dbReference type="Gene3D" id="1.10.10.10">
    <property type="entry name" value="Winged helix-like DNA-binding domain superfamily/Winged helix DNA-binding domain"/>
    <property type="match status" value="1"/>
</dbReference>
<sequence>MMSVPFFLYRYLLTFLFLFPVWAVGQNTIGLAEIKNYTREITHGKAQTWNIQEDRFGNLYFANNAGLMCFNGHEWKKYSLPNKTFLRSLAIARDDRIYVGGQDALGYFFPDENGLLVYHSLAALISPADRAFADVWNIVTYDNAVFFRSLHKIFRYDPLKGKMAVYNIGEGSRWIYMAVYDQHLYAQDETTLKLFQYTHGQWKPAMIQPGHSIMAMYHYNSDTILIASWKDGLFLMNRQKQIPLVIDAAILKDQLYCIGRINAQTYALGTVSNGIYFIDRKGRTIRHLSMHEGMQDNNIRTLFTDHESNLWSGLDEGIDMIYSSSAIQKIKSDKLPSTSAYTIRILNNSLYIGSAEGLHYTQLSLPASEDISLSRGTFSLVPHSEGQTWDIDTINGMVLMGHHDGAWSIQQHGASFINDNQKGVWQFRRLPKPGYLVAGTYEGLQLFQQKKGKLESVPLSHNSLNEPLRFIEIDDENNIVWASHPYRGIYQIKLSPQFDSVISIRLFTNAEGLPGTLGNYVFKINNHIVFATSKGIYEFDKAGQTFKASVKYAPVFGKMPVQYMVSDATGKIWFATGDKLGVAEKNTIRYFPELQGQLVGGFEKIYPYNDNNILIAAYRGIIHLNYNKYKEPDSNLSARLTKVITHYKRDSLLFSDYFVYKGQLSEKQYPANVHSLAAGFSAFHFEFASNQLREAAKVLYSYRLSGLDEDWSAWSTQNFKDYINLSYGNYRFEVRVKDNRDNISSPVVYSFEILPLWYQTRWALLIYSILFITLILFLNRLHHNRLRIQKEKFEKEEAQLKYLHELEIKSNEQEIIHLKNERLETEVIYKNKELAATTMHLYKRGRLLGKIKDELSVATQKLSDKESRTEFKKVLKLISEEEKRENDWEQFAIHFDQVHNQFLSKMKIAYPDLSSTDLKTCAYLKMGLSSKEMAQFLNISLKGVEIARYRLRKKLGLSPGVHLTDFINQEATK</sequence>
<dbReference type="InterPro" id="IPR000792">
    <property type="entry name" value="Tscrpt_reg_LuxR_C"/>
</dbReference>
<dbReference type="Proteomes" id="UP000468388">
    <property type="component" value="Unassembled WGS sequence"/>
</dbReference>
<dbReference type="Gene3D" id="2.130.10.10">
    <property type="entry name" value="YVTN repeat-like/Quinoprotein amine dehydrogenase"/>
    <property type="match status" value="2"/>
</dbReference>
<name>A0A6N8J7A8_9BACT</name>
<dbReference type="Pfam" id="PF07495">
    <property type="entry name" value="Y_Y_Y"/>
    <property type="match status" value="1"/>
</dbReference>
<evidence type="ECO:0000259" key="3">
    <source>
        <dbReference type="SMART" id="SM00421"/>
    </source>
</evidence>
<dbReference type="GO" id="GO:0000155">
    <property type="term" value="F:phosphorelay sensor kinase activity"/>
    <property type="evidence" value="ECO:0007669"/>
    <property type="project" value="TreeGrafter"/>
</dbReference>
<dbReference type="InterPro" id="IPR011047">
    <property type="entry name" value="Quinoprotein_ADH-like_sf"/>
</dbReference>
<dbReference type="SUPFAM" id="SSF50998">
    <property type="entry name" value="Quinoprotein alcohol dehydrogenase-like"/>
    <property type="match status" value="1"/>
</dbReference>
<accession>A0A6N8J7A8</accession>
<dbReference type="GO" id="GO:0006355">
    <property type="term" value="P:regulation of DNA-templated transcription"/>
    <property type="evidence" value="ECO:0007669"/>
    <property type="project" value="InterPro"/>
</dbReference>
<dbReference type="SMART" id="SM00421">
    <property type="entry name" value="HTH_LUXR"/>
    <property type="match status" value="1"/>
</dbReference>
<keyword evidence="1" id="KW-0597">Phosphoprotein</keyword>
<dbReference type="InterPro" id="IPR013783">
    <property type="entry name" value="Ig-like_fold"/>
</dbReference>
<evidence type="ECO:0000313" key="5">
    <source>
        <dbReference type="Proteomes" id="UP000468388"/>
    </source>
</evidence>
<dbReference type="AlphaFoldDB" id="A0A6N8J7A8"/>
<keyword evidence="2" id="KW-1133">Transmembrane helix</keyword>
<dbReference type="GO" id="GO:0003677">
    <property type="term" value="F:DNA binding"/>
    <property type="evidence" value="ECO:0007669"/>
    <property type="project" value="InterPro"/>
</dbReference>
<dbReference type="InterPro" id="IPR011123">
    <property type="entry name" value="Y_Y_Y"/>
</dbReference>
<reference evidence="4 5" key="1">
    <citation type="submission" date="2019-12" db="EMBL/GenBank/DDBJ databases">
        <title>The draft genomic sequence of strain Chitinophaga oryziterrae JCM 16595.</title>
        <authorList>
            <person name="Zhang X."/>
        </authorList>
    </citation>
    <scope>NUCLEOTIDE SEQUENCE [LARGE SCALE GENOMIC DNA]</scope>
    <source>
        <strain evidence="4 5">JCM 16595</strain>
    </source>
</reference>
<comment type="caution">
    <text evidence="4">The sequence shown here is derived from an EMBL/GenBank/DDBJ whole genome shotgun (WGS) entry which is preliminary data.</text>
</comment>
<evidence type="ECO:0000256" key="1">
    <source>
        <dbReference type="ARBA" id="ARBA00022553"/>
    </source>
</evidence>
<keyword evidence="2" id="KW-0812">Transmembrane</keyword>
<dbReference type="SUPFAM" id="SSF46894">
    <property type="entry name" value="C-terminal effector domain of the bipartite response regulators"/>
    <property type="match status" value="1"/>
</dbReference>
<dbReference type="EMBL" id="WRXO01000002">
    <property type="protein sequence ID" value="MVT41100.1"/>
    <property type="molecule type" value="Genomic_DNA"/>
</dbReference>
<evidence type="ECO:0000256" key="2">
    <source>
        <dbReference type="SAM" id="Phobius"/>
    </source>
</evidence>
<organism evidence="4 5">
    <name type="scientific">Chitinophaga oryziterrae</name>
    <dbReference type="NCBI Taxonomy" id="1031224"/>
    <lineage>
        <taxon>Bacteria</taxon>
        <taxon>Pseudomonadati</taxon>
        <taxon>Bacteroidota</taxon>
        <taxon>Chitinophagia</taxon>
        <taxon>Chitinophagales</taxon>
        <taxon>Chitinophagaceae</taxon>
        <taxon>Chitinophaga</taxon>
    </lineage>
</organism>
<dbReference type="InterPro" id="IPR036388">
    <property type="entry name" value="WH-like_DNA-bd_sf"/>
</dbReference>
<protein>
    <submittedName>
        <fullName evidence="4">Transcriptional regulator</fullName>
    </submittedName>
</protein>
<keyword evidence="2" id="KW-0472">Membrane</keyword>
<evidence type="ECO:0000313" key="4">
    <source>
        <dbReference type="EMBL" id="MVT41100.1"/>
    </source>
</evidence>